<comment type="cofactor">
    <cofactor evidence="1">
        <name>Mo-molybdopterin</name>
        <dbReference type="ChEBI" id="CHEBI:71302"/>
    </cofactor>
</comment>
<evidence type="ECO:0000313" key="8">
    <source>
        <dbReference type="Proteomes" id="UP000763641"/>
    </source>
</evidence>
<dbReference type="InterPro" id="IPR000572">
    <property type="entry name" value="OxRdtase_Mopterin-bd_dom"/>
</dbReference>
<keyword evidence="8" id="KW-1185">Reference proteome</keyword>
<dbReference type="Pfam" id="PF00174">
    <property type="entry name" value="Oxidored_molyb"/>
    <property type="match status" value="1"/>
</dbReference>
<dbReference type="Pfam" id="PF03404">
    <property type="entry name" value="Mo-co_dimer"/>
    <property type="match status" value="1"/>
</dbReference>
<dbReference type="SUPFAM" id="SSF81296">
    <property type="entry name" value="E set domains"/>
    <property type="match status" value="1"/>
</dbReference>
<dbReference type="SUPFAM" id="SSF56524">
    <property type="entry name" value="Oxidoreductase molybdopterin-binding domain"/>
    <property type="match status" value="1"/>
</dbReference>
<keyword evidence="3" id="KW-0479">Metal-binding</keyword>
<protein>
    <submittedName>
        <fullName evidence="7">Molybdopterin-dependent oxidoreductase</fullName>
    </submittedName>
</protein>
<evidence type="ECO:0000256" key="1">
    <source>
        <dbReference type="ARBA" id="ARBA00001924"/>
    </source>
</evidence>
<gene>
    <name evidence="7" type="ORF">ILT43_19225</name>
</gene>
<evidence type="ECO:0000256" key="3">
    <source>
        <dbReference type="ARBA" id="ARBA00022723"/>
    </source>
</evidence>
<dbReference type="InterPro" id="IPR005066">
    <property type="entry name" value="MoCF_OxRdtse_dimer"/>
</dbReference>
<dbReference type="Gene3D" id="2.60.40.650">
    <property type="match status" value="1"/>
</dbReference>
<dbReference type="InterPro" id="IPR008335">
    <property type="entry name" value="Mopterin_OxRdtase_euk"/>
</dbReference>
<dbReference type="InterPro" id="IPR006311">
    <property type="entry name" value="TAT_signal"/>
</dbReference>
<organism evidence="7 8">
    <name type="scientific">Sphingomonas longa</name>
    <dbReference type="NCBI Taxonomy" id="2778730"/>
    <lineage>
        <taxon>Bacteria</taxon>
        <taxon>Pseudomonadati</taxon>
        <taxon>Pseudomonadota</taxon>
        <taxon>Alphaproteobacteria</taxon>
        <taxon>Sphingomonadales</taxon>
        <taxon>Sphingomonadaceae</taxon>
        <taxon>Sphingomonas</taxon>
    </lineage>
</organism>
<dbReference type="InterPro" id="IPR014756">
    <property type="entry name" value="Ig_E-set"/>
</dbReference>
<dbReference type="InterPro" id="IPR019546">
    <property type="entry name" value="TAT_signal_bac_arc"/>
</dbReference>
<dbReference type="PANTHER" id="PTHR19372">
    <property type="entry name" value="SULFITE REDUCTASE"/>
    <property type="match status" value="1"/>
</dbReference>
<name>A0ABS2DC81_9SPHN</name>
<evidence type="ECO:0000259" key="6">
    <source>
        <dbReference type="Pfam" id="PF03404"/>
    </source>
</evidence>
<evidence type="ECO:0000259" key="5">
    <source>
        <dbReference type="Pfam" id="PF00174"/>
    </source>
</evidence>
<evidence type="ECO:0000313" key="7">
    <source>
        <dbReference type="EMBL" id="MBM6578518.1"/>
    </source>
</evidence>
<dbReference type="PROSITE" id="PS51318">
    <property type="entry name" value="TAT"/>
    <property type="match status" value="1"/>
</dbReference>
<feature type="domain" description="Oxidoreductase molybdopterin-binding" evidence="5">
    <location>
        <begin position="98"/>
        <end position="268"/>
    </location>
</feature>
<feature type="domain" description="Moybdenum cofactor oxidoreductase dimerisation" evidence="6">
    <location>
        <begin position="307"/>
        <end position="399"/>
    </location>
</feature>
<accession>A0ABS2DC81</accession>
<dbReference type="RefSeq" id="WP_204200590.1">
    <property type="nucleotide sequence ID" value="NZ_JAFEMC010000009.1"/>
</dbReference>
<dbReference type="Proteomes" id="UP000763641">
    <property type="component" value="Unassembled WGS sequence"/>
</dbReference>
<dbReference type="PRINTS" id="PR00407">
    <property type="entry name" value="EUMOPTERIN"/>
</dbReference>
<proteinExistence type="predicted"/>
<dbReference type="InterPro" id="IPR036374">
    <property type="entry name" value="OxRdtase_Mopterin-bd_sf"/>
</dbReference>
<sequence>MDNFDAGLASETSRRRFLSHAALGTAGLAAAPALAQQLVDLKLPGGNAERPMTSAFPGKGSMILQRVHPPLLETPMEVFDKSVFTPNDQFFVRWHWADIPTSIDVESFRLNVFGHVNRPLSISLAQLLRLPRVEMAAVNQCSGNSRGLFQPRVAGAQWGNGAMGNAKWLGVRLRDVLDLAGVKAGAVQVRFGALDQPVVAGAPDFEKALDIDHARDGEVMIAFGMNGEQLPLLNGFPCRLIVPGWYSTYWVKMLNAIEVLPGPDDQYWMAKAYKIPATPGANVAPGAKDFPTVPINRMIPRSWMTSLPDGQAIAYEASIPVGGIAMGGDCGVVKVDVSSDGGRTWYRTTLGADEGRYSFRRWDGRVPLRRGPNPIMVRCWNTNGVAQPMKPIWNPGGFMRGNIETTTIIAA</sequence>
<reference evidence="7 8" key="1">
    <citation type="submission" date="2020-12" db="EMBL/GenBank/DDBJ databases">
        <title>Sphingomonas sp.</title>
        <authorList>
            <person name="Kim M.K."/>
        </authorList>
    </citation>
    <scope>NUCLEOTIDE SEQUENCE [LARGE SCALE GENOMIC DNA]</scope>
    <source>
        <strain evidence="7 8">BT552</strain>
    </source>
</reference>
<evidence type="ECO:0000256" key="2">
    <source>
        <dbReference type="ARBA" id="ARBA00022505"/>
    </source>
</evidence>
<dbReference type="NCBIfam" id="TIGR01409">
    <property type="entry name" value="TAT_signal_seq"/>
    <property type="match status" value="1"/>
</dbReference>
<dbReference type="PANTHER" id="PTHR19372:SF7">
    <property type="entry name" value="SULFITE OXIDASE, MITOCHONDRIAL"/>
    <property type="match status" value="1"/>
</dbReference>
<keyword evidence="4" id="KW-0560">Oxidoreductase</keyword>
<evidence type="ECO:0000256" key="4">
    <source>
        <dbReference type="ARBA" id="ARBA00023002"/>
    </source>
</evidence>
<keyword evidence="2" id="KW-0500">Molybdenum</keyword>
<comment type="caution">
    <text evidence="7">The sequence shown here is derived from an EMBL/GenBank/DDBJ whole genome shotgun (WGS) entry which is preliminary data.</text>
</comment>
<dbReference type="Gene3D" id="3.90.420.10">
    <property type="entry name" value="Oxidoreductase, molybdopterin-binding domain"/>
    <property type="match status" value="1"/>
</dbReference>
<dbReference type="EMBL" id="JAFEMC010000009">
    <property type="protein sequence ID" value="MBM6578518.1"/>
    <property type="molecule type" value="Genomic_DNA"/>
</dbReference>